<organism evidence="1 2">
    <name type="scientific">Pseudoponticoccus marisrubri</name>
    <dbReference type="NCBI Taxonomy" id="1685382"/>
    <lineage>
        <taxon>Bacteria</taxon>
        <taxon>Pseudomonadati</taxon>
        <taxon>Pseudomonadota</taxon>
        <taxon>Alphaproteobacteria</taxon>
        <taxon>Rhodobacterales</taxon>
        <taxon>Roseobacteraceae</taxon>
        <taxon>Pseudoponticoccus</taxon>
    </lineage>
</organism>
<dbReference type="OrthoDB" id="7868749at2"/>
<protein>
    <submittedName>
        <fullName evidence="1">Uncharacterized protein</fullName>
    </submittedName>
</protein>
<comment type="caution">
    <text evidence="1">The sequence shown here is derived from an EMBL/GenBank/DDBJ whole genome shotgun (WGS) entry which is preliminary data.</text>
</comment>
<evidence type="ECO:0000313" key="2">
    <source>
        <dbReference type="Proteomes" id="UP000054396"/>
    </source>
</evidence>
<name>A0A0W7WFG2_9RHOB</name>
<dbReference type="Proteomes" id="UP000054396">
    <property type="component" value="Unassembled WGS sequence"/>
</dbReference>
<proteinExistence type="predicted"/>
<keyword evidence="2" id="KW-1185">Reference proteome</keyword>
<evidence type="ECO:0000313" key="1">
    <source>
        <dbReference type="EMBL" id="KUF09321.1"/>
    </source>
</evidence>
<dbReference type="EMBL" id="LPXO01000014">
    <property type="protein sequence ID" value="KUF09321.1"/>
    <property type="molecule type" value="Genomic_DNA"/>
</dbReference>
<gene>
    <name evidence="1" type="ORF">AVJ23_17920</name>
</gene>
<sequence>MWKFLAGMIVMAGLGALVTKPSVEAAEAELQRQVTQAVANERLQEAQALDAALLLACRLDPQTCYSVLRSGITLSYEDRLLYARVDLDGFGLTATCYGLYTRFLCPGGLQADE</sequence>
<reference evidence="1 2" key="1">
    <citation type="submission" date="2015-12" db="EMBL/GenBank/DDBJ databases">
        <authorList>
            <person name="Shamseldin A."/>
            <person name="Moawad H."/>
            <person name="Abd El-Rahim W.M."/>
            <person name="Sadowsky M.J."/>
        </authorList>
    </citation>
    <scope>NUCLEOTIDE SEQUENCE [LARGE SCALE GENOMIC DNA]</scope>
    <source>
        <strain evidence="1 2">SJ5A-1</strain>
    </source>
</reference>
<dbReference type="AlphaFoldDB" id="A0A0W7WFG2"/>
<dbReference type="RefSeq" id="WP_058863599.1">
    <property type="nucleotide sequence ID" value="NZ_LPXO01000014.1"/>
</dbReference>
<accession>A0A0W7WFG2</accession>